<sequence length="145" mass="16338">MKEKLLVSACLLGEKVRYDGTGFEIEEMNRLKERYELIPMCPEVLGGLSVPRDPAEIRNGLVLTINGKDVTENYEEGARITLDYCRKNHIRKAVLKSRSPSCGKGRIYDGTYSRTLVEGHGIACRLLMENGIDVYTENEIGGLWK</sequence>
<reference evidence="1" key="1">
    <citation type="submission" date="2021-03" db="EMBL/GenBank/DDBJ databases">
        <title>Proteiniclasticum marinus sp. nov., isolated from tidal flat sediment.</title>
        <authorList>
            <person name="Namirimu T."/>
            <person name="Yang J.-A."/>
            <person name="Yang S.-H."/>
            <person name="Kim Y.-J."/>
            <person name="Kwon K.K."/>
        </authorList>
    </citation>
    <scope>NUCLEOTIDE SEQUENCE</scope>
    <source>
        <strain evidence="1">SCR006</strain>
    </source>
</reference>
<proteinExistence type="predicted"/>
<protein>
    <submittedName>
        <fullName evidence="1">DUF523 domain-containing protein</fullName>
    </submittedName>
</protein>
<dbReference type="AlphaFoldDB" id="A0A939H993"/>
<dbReference type="PANTHER" id="PTHR30087:SF1">
    <property type="entry name" value="HYPOTHETICAL CYTOSOLIC PROTEIN"/>
    <property type="match status" value="1"/>
</dbReference>
<dbReference type="Pfam" id="PF04463">
    <property type="entry name" value="2-thiour_desulf"/>
    <property type="match status" value="1"/>
</dbReference>
<dbReference type="InterPro" id="IPR007553">
    <property type="entry name" value="2-thiour_desulf"/>
</dbReference>
<evidence type="ECO:0000313" key="1">
    <source>
        <dbReference type="EMBL" id="MBO1263435.1"/>
    </source>
</evidence>
<evidence type="ECO:0000313" key="2">
    <source>
        <dbReference type="Proteomes" id="UP000664218"/>
    </source>
</evidence>
<dbReference type="PANTHER" id="PTHR30087">
    <property type="entry name" value="INNER MEMBRANE PROTEIN"/>
    <property type="match status" value="1"/>
</dbReference>
<name>A0A939H993_9CLOT</name>
<keyword evidence="2" id="KW-1185">Reference proteome</keyword>
<comment type="caution">
    <text evidence="1">The sequence shown here is derived from an EMBL/GenBank/DDBJ whole genome shotgun (WGS) entry which is preliminary data.</text>
</comment>
<gene>
    <name evidence="1" type="ORF">J3A84_00080</name>
</gene>
<accession>A0A939H993</accession>
<organism evidence="1 2">
    <name type="scientific">Proteiniclasticum aestuarii</name>
    <dbReference type="NCBI Taxonomy" id="2817862"/>
    <lineage>
        <taxon>Bacteria</taxon>
        <taxon>Bacillati</taxon>
        <taxon>Bacillota</taxon>
        <taxon>Clostridia</taxon>
        <taxon>Eubacteriales</taxon>
        <taxon>Clostridiaceae</taxon>
        <taxon>Proteiniclasticum</taxon>
    </lineage>
</organism>
<dbReference type="RefSeq" id="WP_207597960.1">
    <property type="nucleotide sequence ID" value="NZ_JAFNJU010000001.1"/>
</dbReference>
<dbReference type="Proteomes" id="UP000664218">
    <property type="component" value="Unassembled WGS sequence"/>
</dbReference>
<dbReference type="EMBL" id="JAFNJU010000001">
    <property type="protein sequence ID" value="MBO1263435.1"/>
    <property type="molecule type" value="Genomic_DNA"/>
</dbReference>